<protein>
    <recommendedName>
        <fullName evidence="4">Holin</fullName>
    </recommendedName>
</protein>
<keyword evidence="1" id="KW-1133">Transmembrane helix</keyword>
<dbReference type="Proteomes" id="UP000503093">
    <property type="component" value="Segment"/>
</dbReference>
<dbReference type="KEGG" id="vg:64766496"/>
<dbReference type="GeneID" id="64766496"/>
<dbReference type="RefSeq" id="YP_010059264.1">
    <property type="nucleotide sequence ID" value="NC_054725.1"/>
</dbReference>
<evidence type="ECO:0008006" key="4">
    <source>
        <dbReference type="Google" id="ProtNLM"/>
    </source>
</evidence>
<feature type="transmembrane region" description="Helical" evidence="1">
    <location>
        <begin position="37"/>
        <end position="56"/>
    </location>
</feature>
<dbReference type="EMBL" id="MN908687">
    <property type="protein sequence ID" value="QIG58166.1"/>
    <property type="molecule type" value="Genomic_DNA"/>
</dbReference>
<keyword evidence="3" id="KW-1185">Reference proteome</keyword>
<sequence>MKINWKWWYSSLPFSLGSMVLSILIKAGAVEETPTTAIISIIFNAIAMALLVRSFGDNDDWSRRLRKGKNKLKAVKDLAVRKVESFAPPSPGLANPV</sequence>
<gene>
    <name evidence="2" type="primary">14</name>
    <name evidence="2" type="ORF">SEA_SKOG_14</name>
</gene>
<feature type="transmembrane region" description="Helical" evidence="1">
    <location>
        <begin position="7"/>
        <end position="25"/>
    </location>
</feature>
<name>A0A6G6XJG3_9CAUD</name>
<reference evidence="2 3" key="1">
    <citation type="submission" date="2020-01" db="EMBL/GenBank/DDBJ databases">
        <authorList>
            <person name="Alvaro L.E."/>
            <person name="Baker K.N."/>
            <person name="Baxter I.S."/>
            <person name="Brown M.R."/>
            <person name="Driscoll K.D."/>
            <person name="Elrubaie J.M."/>
            <person name="Feith S.L."/>
            <person name="Indihar D.F."/>
            <person name="Knoch V.T."/>
            <person name="Koirtyohann K.M."/>
            <person name="Kratz M.A."/>
            <person name="Lear A.H."/>
            <person name="Lindblom K.E."/>
            <person name="Marcus E.R."/>
            <person name="Murphy M.E."/>
            <person name="Sensor R."/>
            <person name="Sherman S.J."/>
            <person name="Swift V.R."/>
            <person name="White K.E."/>
            <person name="Wills S.J."/>
            <person name="Gatt S.M."/>
            <person name="Lohbauer S.A."/>
            <person name="Power T.R."/>
            <person name="Rosales K.A."/>
            <person name="Sisson B.M."/>
            <person name="Isern S."/>
            <person name="Michael S.F."/>
            <person name="Sunnen C.N."/>
            <person name="Garlena R.A."/>
            <person name="Russell D.A."/>
            <person name="Pope W.H."/>
            <person name="Jacobs-Sera D."/>
            <person name="Hatfull G.F."/>
        </authorList>
    </citation>
    <scope>NUCLEOTIDE SEQUENCE [LARGE SCALE GENOMIC DNA]</scope>
</reference>
<evidence type="ECO:0000256" key="1">
    <source>
        <dbReference type="SAM" id="Phobius"/>
    </source>
</evidence>
<evidence type="ECO:0000313" key="3">
    <source>
        <dbReference type="Proteomes" id="UP000503093"/>
    </source>
</evidence>
<proteinExistence type="predicted"/>
<evidence type="ECO:0000313" key="2">
    <source>
        <dbReference type="EMBL" id="QIG58166.1"/>
    </source>
</evidence>
<keyword evidence="1" id="KW-0812">Transmembrane</keyword>
<organism evidence="2 3">
    <name type="scientific">Gordonia phage Skog</name>
    <dbReference type="NCBI Taxonomy" id="2704033"/>
    <lineage>
        <taxon>Viruses</taxon>
        <taxon>Duplodnaviria</taxon>
        <taxon>Heunggongvirae</taxon>
        <taxon>Uroviricota</taxon>
        <taxon>Caudoviricetes</taxon>
        <taxon>Skogvirus</taxon>
        <taxon>Skogvirus Skog</taxon>
    </lineage>
</organism>
<accession>A0A6G6XJG3</accession>
<keyword evidence="1" id="KW-0472">Membrane</keyword>